<dbReference type="AlphaFoldDB" id="A0A450X1W5"/>
<name>A0A450X1W5_9GAMM</name>
<dbReference type="EMBL" id="CAADFO010000004">
    <property type="protein sequence ID" value="VFK23286.1"/>
    <property type="molecule type" value="Genomic_DNA"/>
</dbReference>
<proteinExistence type="predicted"/>
<sequence length="97" mass="10761">MESTKSPFDGRDAISRISTNHTLSTPNAGPANLRLRILPARSRLFLLLLARLEDLHEIDQKFFFLADLGVGLGEIPDAVSGIVYGACLQRPVAWSRW</sequence>
<evidence type="ECO:0000256" key="1">
    <source>
        <dbReference type="SAM" id="MobiDB-lite"/>
    </source>
</evidence>
<gene>
    <name evidence="2" type="ORF">BECKMB1821G_GA0114241_100446</name>
    <name evidence="4" type="ORF">BECKMB1821H_GA0114242_100262</name>
    <name evidence="3" type="ORF">BECKMB1821I_GA0114274_100644</name>
</gene>
<protein>
    <submittedName>
        <fullName evidence="2">Uncharacterized protein</fullName>
    </submittedName>
</protein>
<reference evidence="2" key="1">
    <citation type="submission" date="2019-02" db="EMBL/GenBank/DDBJ databases">
        <authorList>
            <person name="Gruber-Vodicka R. H."/>
            <person name="Seah K. B. B."/>
        </authorList>
    </citation>
    <scope>NUCLEOTIDE SEQUENCE</scope>
    <source>
        <strain evidence="2">BECK_BZ197</strain>
        <strain evidence="4">BECK_BZ198</strain>
        <strain evidence="3">BECK_BZ199</strain>
    </source>
</reference>
<evidence type="ECO:0000313" key="3">
    <source>
        <dbReference type="EMBL" id="VFK28406.1"/>
    </source>
</evidence>
<dbReference type="EMBL" id="CAADGH010000002">
    <property type="protein sequence ID" value="VFK74241.1"/>
    <property type="molecule type" value="Genomic_DNA"/>
</dbReference>
<organism evidence="2">
    <name type="scientific">Candidatus Kentrum sp. MB</name>
    <dbReference type="NCBI Taxonomy" id="2138164"/>
    <lineage>
        <taxon>Bacteria</taxon>
        <taxon>Pseudomonadati</taxon>
        <taxon>Pseudomonadota</taxon>
        <taxon>Gammaproteobacteria</taxon>
        <taxon>Candidatus Kentrum</taxon>
    </lineage>
</organism>
<dbReference type="EMBL" id="CAADFQ010000006">
    <property type="protein sequence ID" value="VFK28406.1"/>
    <property type="molecule type" value="Genomic_DNA"/>
</dbReference>
<feature type="region of interest" description="Disordered" evidence="1">
    <location>
        <begin position="1"/>
        <end position="29"/>
    </location>
</feature>
<evidence type="ECO:0000313" key="2">
    <source>
        <dbReference type="EMBL" id="VFK23286.1"/>
    </source>
</evidence>
<feature type="compositionally biased region" description="Polar residues" evidence="1">
    <location>
        <begin position="16"/>
        <end position="27"/>
    </location>
</feature>
<accession>A0A450X1W5</accession>
<evidence type="ECO:0000313" key="4">
    <source>
        <dbReference type="EMBL" id="VFK74241.1"/>
    </source>
</evidence>